<reference evidence="1 2" key="1">
    <citation type="submission" date="2016-07" db="EMBL/GenBank/DDBJ databases">
        <title>Pervasive Adenine N6-methylation of Active Genes in Fungi.</title>
        <authorList>
            <consortium name="DOE Joint Genome Institute"/>
            <person name="Mondo S.J."/>
            <person name="Dannebaum R.O."/>
            <person name="Kuo R.C."/>
            <person name="Labutti K."/>
            <person name="Haridas S."/>
            <person name="Kuo A."/>
            <person name="Salamov A."/>
            <person name="Ahrendt S.R."/>
            <person name="Lipzen A."/>
            <person name="Sullivan W."/>
            <person name="Andreopoulos W.B."/>
            <person name="Clum A."/>
            <person name="Lindquist E."/>
            <person name="Daum C."/>
            <person name="Ramamoorthy G.K."/>
            <person name="Gryganskyi A."/>
            <person name="Culley D."/>
            <person name="Magnuson J.K."/>
            <person name="James T.Y."/>
            <person name="O'Malley M.A."/>
            <person name="Stajich J.E."/>
            <person name="Spatafora J.W."/>
            <person name="Visel A."/>
            <person name="Grigoriev I.V."/>
        </authorList>
    </citation>
    <scope>NUCLEOTIDE SEQUENCE [LARGE SCALE GENOMIC DNA]</scope>
    <source>
        <strain evidence="1 2">JEL800</strain>
    </source>
</reference>
<dbReference type="AlphaFoldDB" id="A0A1Y2C5Z3"/>
<dbReference type="OrthoDB" id="10286751at2759"/>
<organism evidence="1 2">
    <name type="scientific">Rhizoclosmatium globosum</name>
    <dbReference type="NCBI Taxonomy" id="329046"/>
    <lineage>
        <taxon>Eukaryota</taxon>
        <taxon>Fungi</taxon>
        <taxon>Fungi incertae sedis</taxon>
        <taxon>Chytridiomycota</taxon>
        <taxon>Chytridiomycota incertae sedis</taxon>
        <taxon>Chytridiomycetes</taxon>
        <taxon>Chytridiales</taxon>
        <taxon>Chytriomycetaceae</taxon>
        <taxon>Rhizoclosmatium</taxon>
    </lineage>
</organism>
<sequence length="267" mass="30594">MISTNTEITKVRIPIGTAAPPLPLPPQYGESVVILDRRVLEGLSPYQIDVAIMGLFDYALYNHHVVKEFLVTSPKSIDYGALSHVDFQYKYGIKTSPTTSLSAKGQEVSQQIIDEIGFLACTGRRLVLATADPLTGPMIVAALENGVDVLLFRPSGALDDKLLKYVFEHQPLLTGVYNMLQNQWIPTGLFCYQSLEYLVRPETGYGPIRNEILNYFQAQGLLMVDMRQRSHTYRRHLTATEQWDIERRRKRDDKEDDRLQHQRRRIW</sequence>
<accession>A0A1Y2C5Z3</accession>
<gene>
    <name evidence="1" type="ORF">BCR33DRAFT_786551</name>
</gene>
<proteinExistence type="predicted"/>
<dbReference type="Proteomes" id="UP000193642">
    <property type="component" value="Unassembled WGS sequence"/>
</dbReference>
<protein>
    <submittedName>
        <fullName evidence="1">Uncharacterized protein</fullName>
    </submittedName>
</protein>
<name>A0A1Y2C5Z3_9FUNG</name>
<keyword evidence="2" id="KW-1185">Reference proteome</keyword>
<comment type="caution">
    <text evidence="1">The sequence shown here is derived from an EMBL/GenBank/DDBJ whole genome shotgun (WGS) entry which is preliminary data.</text>
</comment>
<evidence type="ECO:0000313" key="1">
    <source>
        <dbReference type="EMBL" id="ORY42356.1"/>
    </source>
</evidence>
<dbReference type="EMBL" id="MCGO01000029">
    <property type="protein sequence ID" value="ORY42356.1"/>
    <property type="molecule type" value="Genomic_DNA"/>
</dbReference>
<evidence type="ECO:0000313" key="2">
    <source>
        <dbReference type="Proteomes" id="UP000193642"/>
    </source>
</evidence>